<dbReference type="EMBL" id="CP065047">
    <property type="protein sequence ID" value="QPI40872.1"/>
    <property type="molecule type" value="Genomic_DNA"/>
</dbReference>
<evidence type="ECO:0000256" key="3">
    <source>
        <dbReference type="ARBA" id="ARBA00023015"/>
    </source>
</evidence>
<dbReference type="KEGG" id="mku:I2456_20585"/>
<dbReference type="PROSITE" id="PS50921">
    <property type="entry name" value="ANTAR"/>
    <property type="match status" value="1"/>
</dbReference>
<dbReference type="Gene3D" id="1.10.10.10">
    <property type="entry name" value="Winged helix-like DNA-binding domain superfamily/Winged helix DNA-binding domain"/>
    <property type="match status" value="1"/>
</dbReference>
<dbReference type="InterPro" id="IPR005561">
    <property type="entry name" value="ANTAR"/>
</dbReference>
<dbReference type="Pfam" id="PF03861">
    <property type="entry name" value="ANTAR"/>
    <property type="match status" value="1"/>
</dbReference>
<accession>A0AAX1JKH5</accession>
<dbReference type="InterPro" id="IPR036388">
    <property type="entry name" value="WH-like_DNA-bd_sf"/>
</dbReference>
<dbReference type="InterPro" id="IPR011006">
    <property type="entry name" value="CheY-like_superfamily"/>
</dbReference>
<reference evidence="6" key="1">
    <citation type="submission" date="2020-11" db="EMBL/GenBank/DDBJ databases">
        <title>Intraspecies plasmid and genomic variation of Mycobacterium kubicae revealed by the complete genome sequences of two clinical isolates.</title>
        <authorList>
            <person name="Hendrix J.R."/>
            <person name="Epperson L.E."/>
            <person name="Honda J.R."/>
            <person name="Strong M."/>
        </authorList>
    </citation>
    <scope>NUCLEOTIDE SEQUENCE</scope>
    <source>
        <strain evidence="6">JCM 13573</strain>
    </source>
</reference>
<evidence type="ECO:0000256" key="1">
    <source>
        <dbReference type="ARBA" id="ARBA00022679"/>
    </source>
</evidence>
<protein>
    <submittedName>
        <fullName evidence="6">GAF and ANTAR domain-containing protein</fullName>
    </submittedName>
</protein>
<feature type="domain" description="ANTAR" evidence="5">
    <location>
        <begin position="149"/>
        <end position="210"/>
    </location>
</feature>
<dbReference type="SUPFAM" id="SSF55781">
    <property type="entry name" value="GAF domain-like"/>
    <property type="match status" value="1"/>
</dbReference>
<keyword evidence="4" id="KW-0804">Transcription</keyword>
<dbReference type="SMART" id="SM01012">
    <property type="entry name" value="ANTAR"/>
    <property type="match status" value="1"/>
</dbReference>
<keyword evidence="1" id="KW-0808">Transferase</keyword>
<dbReference type="InterPro" id="IPR012074">
    <property type="entry name" value="GAF_ANTAR"/>
</dbReference>
<dbReference type="PIRSF" id="PIRSF036625">
    <property type="entry name" value="GAF_ANTAR"/>
    <property type="match status" value="1"/>
</dbReference>
<dbReference type="AlphaFoldDB" id="A0AAX1JKH5"/>
<dbReference type="SUPFAM" id="SSF52172">
    <property type="entry name" value="CheY-like"/>
    <property type="match status" value="1"/>
</dbReference>
<gene>
    <name evidence="6" type="ORF">I2456_20585</name>
</gene>
<sequence length="220" mass="23037">MAELARNIIADTEIDSTLARVTASAVALIRGVDYADVMLVDGKGFRSVAPTDGVVTKLDATQMRLGEGPCLIAAVQDSVVRCADLRTEERWPAFAAASIEAGVLGVMSFQLFSHRGGAGALNLCSRVANAVDPEGQALGAILATHAATALAAASRTNEFRSALASRDLIGQAKGIIMNQFSLNAVRAFELMVRQSQDSNTPVRVVAQQIIDSYTGASTAD</sequence>
<evidence type="ECO:0000256" key="2">
    <source>
        <dbReference type="ARBA" id="ARBA00022777"/>
    </source>
</evidence>
<name>A0AAX1JKH5_9MYCO</name>
<dbReference type="GO" id="GO:0003723">
    <property type="term" value="F:RNA binding"/>
    <property type="evidence" value="ECO:0007669"/>
    <property type="project" value="InterPro"/>
</dbReference>
<evidence type="ECO:0000259" key="5">
    <source>
        <dbReference type="PROSITE" id="PS50921"/>
    </source>
</evidence>
<proteinExistence type="predicted"/>
<dbReference type="GO" id="GO:0016301">
    <property type="term" value="F:kinase activity"/>
    <property type="evidence" value="ECO:0007669"/>
    <property type="project" value="UniProtKB-KW"/>
</dbReference>
<keyword evidence="3" id="KW-0805">Transcription regulation</keyword>
<dbReference type="Gene3D" id="3.30.450.40">
    <property type="match status" value="1"/>
</dbReference>
<dbReference type="InterPro" id="IPR029016">
    <property type="entry name" value="GAF-like_dom_sf"/>
</dbReference>
<keyword evidence="2" id="KW-0418">Kinase</keyword>
<dbReference type="InterPro" id="IPR003018">
    <property type="entry name" value="GAF"/>
</dbReference>
<organism evidence="6 7">
    <name type="scientific">Mycobacterium kubicae</name>
    <dbReference type="NCBI Taxonomy" id="120959"/>
    <lineage>
        <taxon>Bacteria</taxon>
        <taxon>Bacillati</taxon>
        <taxon>Actinomycetota</taxon>
        <taxon>Actinomycetes</taxon>
        <taxon>Mycobacteriales</taxon>
        <taxon>Mycobacteriaceae</taxon>
        <taxon>Mycobacterium</taxon>
        <taxon>Mycobacterium simiae complex</taxon>
    </lineage>
</organism>
<evidence type="ECO:0000313" key="7">
    <source>
        <dbReference type="Proteomes" id="UP000663583"/>
    </source>
</evidence>
<dbReference type="Proteomes" id="UP000663583">
    <property type="component" value="Chromosome"/>
</dbReference>
<evidence type="ECO:0000313" key="6">
    <source>
        <dbReference type="EMBL" id="QPI40872.1"/>
    </source>
</evidence>
<dbReference type="Pfam" id="PF13185">
    <property type="entry name" value="GAF_2"/>
    <property type="match status" value="1"/>
</dbReference>
<dbReference type="RefSeq" id="WP_085073960.1">
    <property type="nucleotide sequence ID" value="NZ_LQPD01000068.1"/>
</dbReference>
<evidence type="ECO:0000256" key="4">
    <source>
        <dbReference type="ARBA" id="ARBA00023163"/>
    </source>
</evidence>